<keyword evidence="2" id="KW-1185">Reference proteome</keyword>
<evidence type="ECO:0008006" key="3">
    <source>
        <dbReference type="Google" id="ProtNLM"/>
    </source>
</evidence>
<protein>
    <recommendedName>
        <fullName evidence="3">Carboxymuconolactone decarboxylase-like domain-containing protein</fullName>
    </recommendedName>
</protein>
<reference evidence="1 2" key="1">
    <citation type="submission" date="2022-09" db="EMBL/GenBank/DDBJ databases">
        <authorList>
            <person name="Palmer J.M."/>
        </authorList>
    </citation>
    <scope>NUCLEOTIDE SEQUENCE [LARGE SCALE GENOMIC DNA]</scope>
    <source>
        <strain evidence="1 2">DSM 7382</strain>
    </source>
</reference>
<proteinExistence type="predicted"/>
<evidence type="ECO:0000313" key="2">
    <source>
        <dbReference type="Proteomes" id="UP001385951"/>
    </source>
</evidence>
<dbReference type="Proteomes" id="UP001385951">
    <property type="component" value="Unassembled WGS sequence"/>
</dbReference>
<organism evidence="1 2">
    <name type="scientific">Cerrena zonata</name>
    <dbReference type="NCBI Taxonomy" id="2478898"/>
    <lineage>
        <taxon>Eukaryota</taxon>
        <taxon>Fungi</taxon>
        <taxon>Dikarya</taxon>
        <taxon>Basidiomycota</taxon>
        <taxon>Agaricomycotina</taxon>
        <taxon>Agaricomycetes</taxon>
        <taxon>Polyporales</taxon>
        <taxon>Cerrenaceae</taxon>
        <taxon>Cerrena</taxon>
    </lineage>
</organism>
<dbReference type="SUPFAM" id="SSF69118">
    <property type="entry name" value="AhpD-like"/>
    <property type="match status" value="1"/>
</dbReference>
<dbReference type="InterPro" id="IPR052999">
    <property type="entry name" value="PTS1_Protein"/>
</dbReference>
<dbReference type="InterPro" id="IPR029032">
    <property type="entry name" value="AhpD-like"/>
</dbReference>
<dbReference type="EMBL" id="JASBNA010000009">
    <property type="protein sequence ID" value="KAK7688970.1"/>
    <property type="molecule type" value="Genomic_DNA"/>
</dbReference>
<sequence>MAHLASPQLLQRLRGLYPTQAGNVSHPWYIVTAVAFSASNKPDAAAAVFKYALEDLETSNTTENLHATKLTVAKKTREAILQSGLLSGYARAINSLVALHGVTPPELQEKSIVRDTNKHLNEVANHGERLFQAMYGNNAANVQTLLDKVYPDMGWFSNTVGYGITYGGTDILTQSESSFVIATANICMDTPRQIAWHLANARNGGATLEETKAVRQIAMEVASTSGVQWTDEVPETCRILARLSVEHIFSNGVSAPLSKTFQVDMCLLVIIGEIHCSREPPSSLEEELVSVTDHIY</sequence>
<dbReference type="PANTHER" id="PTHR28180">
    <property type="entry name" value="CONSERVED MITOCHONDRIAL PROTEIN-RELATED"/>
    <property type="match status" value="1"/>
</dbReference>
<evidence type="ECO:0000313" key="1">
    <source>
        <dbReference type="EMBL" id="KAK7688970.1"/>
    </source>
</evidence>
<dbReference type="AlphaFoldDB" id="A0AAW0GCU0"/>
<name>A0AAW0GCU0_9APHY</name>
<comment type="caution">
    <text evidence="1">The sequence shown here is derived from an EMBL/GenBank/DDBJ whole genome shotgun (WGS) entry which is preliminary data.</text>
</comment>
<accession>A0AAW0GCU0</accession>
<gene>
    <name evidence="1" type="ORF">QCA50_007661</name>
</gene>
<dbReference type="Gene3D" id="1.20.1290.10">
    <property type="entry name" value="AhpD-like"/>
    <property type="match status" value="1"/>
</dbReference>
<dbReference type="PANTHER" id="PTHR28180:SF2">
    <property type="entry name" value="PEROXISOMAL PROTEIN 2"/>
    <property type="match status" value="1"/>
</dbReference>